<keyword evidence="6 11" id="KW-1133">Transmembrane helix</keyword>
<protein>
    <submittedName>
        <fullName evidence="13">Vesicle transport protein SEC20</fullName>
    </submittedName>
</protein>
<evidence type="ECO:0000259" key="12">
    <source>
        <dbReference type="Pfam" id="PF03908"/>
    </source>
</evidence>
<dbReference type="InterPro" id="IPR005606">
    <property type="entry name" value="Sec20"/>
</dbReference>
<keyword evidence="14" id="KW-1185">Reference proteome</keyword>
<dbReference type="GO" id="GO:0005484">
    <property type="term" value="F:SNAP receptor activity"/>
    <property type="evidence" value="ECO:0007669"/>
    <property type="project" value="InterPro"/>
</dbReference>
<evidence type="ECO:0000256" key="7">
    <source>
        <dbReference type="ARBA" id="ARBA00023054"/>
    </source>
</evidence>
<keyword evidence="8 11" id="KW-0472">Membrane</keyword>
<feature type="domain" description="Sec20 C-terminal" evidence="12">
    <location>
        <begin position="133"/>
        <end position="223"/>
    </location>
</feature>
<dbReference type="InterPro" id="IPR056173">
    <property type="entry name" value="Sec20_C"/>
</dbReference>
<organism evidence="13 14">
    <name type="scientific">Holothuria leucospilota</name>
    <name type="common">Black long sea cucumber</name>
    <name type="synonym">Mertensiothuria leucospilota</name>
    <dbReference type="NCBI Taxonomy" id="206669"/>
    <lineage>
        <taxon>Eukaryota</taxon>
        <taxon>Metazoa</taxon>
        <taxon>Echinodermata</taxon>
        <taxon>Eleutherozoa</taxon>
        <taxon>Echinozoa</taxon>
        <taxon>Holothuroidea</taxon>
        <taxon>Aspidochirotacea</taxon>
        <taxon>Aspidochirotida</taxon>
        <taxon>Holothuriidae</taxon>
        <taxon>Holothuria</taxon>
    </lineage>
</organism>
<keyword evidence="7 10" id="KW-0175">Coiled coil</keyword>
<proteinExistence type="inferred from homology"/>
<keyword evidence="2" id="KW-0813">Transport</keyword>
<dbReference type="GO" id="GO:0006890">
    <property type="term" value="P:retrograde vesicle-mediated transport, Golgi to endoplasmic reticulum"/>
    <property type="evidence" value="ECO:0007669"/>
    <property type="project" value="InterPro"/>
</dbReference>
<reference evidence="13" key="1">
    <citation type="submission" date="2021-10" db="EMBL/GenBank/DDBJ databases">
        <title>Tropical sea cucumber genome reveals ecological adaptation and Cuvierian tubules defense mechanism.</title>
        <authorList>
            <person name="Chen T."/>
        </authorList>
    </citation>
    <scope>NUCLEOTIDE SEQUENCE</scope>
    <source>
        <strain evidence="13">Nanhai2018</strain>
        <tissue evidence="13">Muscle</tissue>
    </source>
</reference>
<evidence type="ECO:0000256" key="11">
    <source>
        <dbReference type="SAM" id="Phobius"/>
    </source>
</evidence>
<comment type="subcellular location">
    <subcellularLocation>
        <location evidence="1">Endoplasmic reticulum membrane</location>
        <topology evidence="1">Single-pass type IV membrane protein</topology>
    </subcellularLocation>
</comment>
<dbReference type="Pfam" id="PF03908">
    <property type="entry name" value="Sec20"/>
    <property type="match status" value="1"/>
</dbReference>
<dbReference type="PANTHER" id="PTHR12825:SF0">
    <property type="entry name" value="VESICLE TRANSPORT PROTEIN SEC20"/>
    <property type="match status" value="1"/>
</dbReference>
<dbReference type="GO" id="GO:0005789">
    <property type="term" value="C:endoplasmic reticulum membrane"/>
    <property type="evidence" value="ECO:0007669"/>
    <property type="project" value="UniProtKB-SubCell"/>
</dbReference>
<sequence length="224" mass="25995">MALNELRIKSCVQEIVKTDLEIHAMMEDLKNCESLPHLDEANATVRVHMQKLKKKVEDLERIAKEQDKEDDKRGLLEEVQKYRKQYSSTQTAVKKANLSCLFEMERKERDELMSNQVDPELRKRKNRENLAKTASSITESLYSLNKLMADNVTNSEVTNQVLYSSSDNLGSVHEEFKGMASVTQTSRKLLTKYNRRELTDRLLIFLAVAFFLGTVVYILKKRLF</sequence>
<dbReference type="Proteomes" id="UP001152320">
    <property type="component" value="Chromosome 17"/>
</dbReference>
<gene>
    <name evidence="13" type="ORF">HOLleu_32905</name>
</gene>
<keyword evidence="4" id="KW-0256">Endoplasmic reticulum</keyword>
<feature type="transmembrane region" description="Helical" evidence="11">
    <location>
        <begin position="202"/>
        <end position="219"/>
    </location>
</feature>
<evidence type="ECO:0000256" key="6">
    <source>
        <dbReference type="ARBA" id="ARBA00022989"/>
    </source>
</evidence>
<dbReference type="GO" id="GO:0031201">
    <property type="term" value="C:SNARE complex"/>
    <property type="evidence" value="ECO:0007669"/>
    <property type="project" value="TreeGrafter"/>
</dbReference>
<evidence type="ECO:0000256" key="2">
    <source>
        <dbReference type="ARBA" id="ARBA00022448"/>
    </source>
</evidence>
<accession>A0A9Q0YT72</accession>
<dbReference type="EMBL" id="JAIZAY010000017">
    <property type="protein sequence ID" value="KAJ8025366.1"/>
    <property type="molecule type" value="Genomic_DNA"/>
</dbReference>
<evidence type="ECO:0000256" key="1">
    <source>
        <dbReference type="ARBA" id="ARBA00004163"/>
    </source>
</evidence>
<comment type="similarity">
    <text evidence="9">Belongs to the SEC20 family.</text>
</comment>
<evidence type="ECO:0000256" key="9">
    <source>
        <dbReference type="ARBA" id="ARBA00037934"/>
    </source>
</evidence>
<dbReference type="CDD" id="cd15865">
    <property type="entry name" value="SNARE_SEC20"/>
    <property type="match status" value="1"/>
</dbReference>
<evidence type="ECO:0000313" key="13">
    <source>
        <dbReference type="EMBL" id="KAJ8025366.1"/>
    </source>
</evidence>
<dbReference type="PANTHER" id="PTHR12825">
    <property type="entry name" value="BNIP1-RELATED"/>
    <property type="match status" value="1"/>
</dbReference>
<name>A0A9Q0YT72_HOLLE</name>
<keyword evidence="5" id="KW-0931">ER-Golgi transport</keyword>
<evidence type="ECO:0000256" key="5">
    <source>
        <dbReference type="ARBA" id="ARBA00022892"/>
    </source>
</evidence>
<keyword evidence="3 11" id="KW-0812">Transmembrane</keyword>
<dbReference type="OrthoDB" id="46868at2759"/>
<dbReference type="AlphaFoldDB" id="A0A9Q0YT72"/>
<comment type="caution">
    <text evidence="13">The sequence shown here is derived from an EMBL/GenBank/DDBJ whole genome shotgun (WGS) entry which is preliminary data.</text>
</comment>
<evidence type="ECO:0000313" key="14">
    <source>
        <dbReference type="Proteomes" id="UP001152320"/>
    </source>
</evidence>
<evidence type="ECO:0000256" key="10">
    <source>
        <dbReference type="SAM" id="Coils"/>
    </source>
</evidence>
<evidence type="ECO:0000256" key="3">
    <source>
        <dbReference type="ARBA" id="ARBA00022692"/>
    </source>
</evidence>
<feature type="coiled-coil region" evidence="10">
    <location>
        <begin position="42"/>
        <end position="85"/>
    </location>
</feature>
<evidence type="ECO:0000256" key="4">
    <source>
        <dbReference type="ARBA" id="ARBA00022824"/>
    </source>
</evidence>
<evidence type="ECO:0000256" key="8">
    <source>
        <dbReference type="ARBA" id="ARBA00023136"/>
    </source>
</evidence>